<name>A0A380GWI6_9STAP</name>
<dbReference type="Pfam" id="PF03949">
    <property type="entry name" value="Malic_M"/>
    <property type="match status" value="1"/>
</dbReference>
<proteinExistence type="predicted"/>
<dbReference type="GO" id="GO:0016491">
    <property type="term" value="F:oxidoreductase activity"/>
    <property type="evidence" value="ECO:0007669"/>
    <property type="project" value="UniProtKB-KW"/>
</dbReference>
<reference evidence="2 3" key="1">
    <citation type="submission" date="2018-06" db="EMBL/GenBank/DDBJ databases">
        <authorList>
            <consortium name="Pathogen Informatics"/>
            <person name="Doyle S."/>
        </authorList>
    </citation>
    <scope>NUCLEOTIDE SEQUENCE [LARGE SCALE GENOMIC DNA]</scope>
    <source>
        <strain evidence="2 3">NCTC11807</strain>
    </source>
</reference>
<keyword evidence="3" id="KW-1185">Reference proteome</keyword>
<protein>
    <submittedName>
        <fullName evidence="2">Malolactic protein</fullName>
        <ecNumber evidence="2">1.-.-.-</ecNumber>
    </submittedName>
</protein>
<dbReference type="SUPFAM" id="SSF51735">
    <property type="entry name" value="NAD(P)-binding Rossmann-fold domains"/>
    <property type="match status" value="1"/>
</dbReference>
<dbReference type="EMBL" id="UHDZ01000001">
    <property type="protein sequence ID" value="SUM67342.1"/>
    <property type="molecule type" value="Genomic_DNA"/>
</dbReference>
<dbReference type="GO" id="GO:0051287">
    <property type="term" value="F:NAD binding"/>
    <property type="evidence" value="ECO:0007669"/>
    <property type="project" value="InterPro"/>
</dbReference>
<sequence>MYPGLGLIASKAKRVNKDILSQASHALGNLVDVDKPGAPILPLVSKIESFSQKIAKDVAQAVINQRLNGSISTYNVKDLVAHYKWQPIYESLLDEQK</sequence>
<accession>A0A380GWI6</accession>
<dbReference type="Proteomes" id="UP000255425">
    <property type="component" value="Unassembled WGS sequence"/>
</dbReference>
<feature type="domain" description="Malic enzyme NAD-binding" evidence="1">
    <location>
        <begin position="2"/>
        <end position="62"/>
    </location>
</feature>
<evidence type="ECO:0000313" key="2">
    <source>
        <dbReference type="EMBL" id="SUM67342.1"/>
    </source>
</evidence>
<dbReference type="AlphaFoldDB" id="A0A380GWI6"/>
<keyword evidence="2" id="KW-0560">Oxidoreductase</keyword>
<organism evidence="2 3">
    <name type="scientific">Staphylococcus saccharolyticus</name>
    <dbReference type="NCBI Taxonomy" id="33028"/>
    <lineage>
        <taxon>Bacteria</taxon>
        <taxon>Bacillati</taxon>
        <taxon>Bacillota</taxon>
        <taxon>Bacilli</taxon>
        <taxon>Bacillales</taxon>
        <taxon>Staphylococcaceae</taxon>
        <taxon>Staphylococcus</taxon>
    </lineage>
</organism>
<dbReference type="InterPro" id="IPR012302">
    <property type="entry name" value="Malic_NAD-bd"/>
</dbReference>
<dbReference type="Gene3D" id="3.40.50.720">
    <property type="entry name" value="NAD(P)-binding Rossmann-like Domain"/>
    <property type="match status" value="1"/>
</dbReference>
<dbReference type="EC" id="1.-.-.-" evidence="2"/>
<dbReference type="InterPro" id="IPR036291">
    <property type="entry name" value="NAD(P)-bd_dom_sf"/>
</dbReference>
<evidence type="ECO:0000313" key="3">
    <source>
        <dbReference type="Proteomes" id="UP000255425"/>
    </source>
</evidence>
<evidence type="ECO:0000259" key="1">
    <source>
        <dbReference type="Pfam" id="PF03949"/>
    </source>
</evidence>
<gene>
    <name evidence="2" type="ORF">NCTC11807_00165</name>
</gene>